<feature type="domain" description="CCHC-type" evidence="3">
    <location>
        <begin position="263"/>
        <end position="279"/>
    </location>
</feature>
<evidence type="ECO:0000256" key="2">
    <source>
        <dbReference type="SAM" id="MobiDB-lite"/>
    </source>
</evidence>
<evidence type="ECO:0000313" key="5">
    <source>
        <dbReference type="EMBL" id="KAE9328356.1"/>
    </source>
</evidence>
<keyword evidence="7" id="KW-1185">Reference proteome</keyword>
<dbReference type="InterPro" id="IPR036875">
    <property type="entry name" value="Znf_CCHC_sf"/>
</dbReference>
<feature type="compositionally biased region" description="Basic and acidic residues" evidence="2">
    <location>
        <begin position="172"/>
        <end position="182"/>
    </location>
</feature>
<dbReference type="AlphaFoldDB" id="A0A6A4EVZ9"/>
<reference evidence="5 7" key="1">
    <citation type="submission" date="2018-08" db="EMBL/GenBank/DDBJ databases">
        <title>Genomic investigation of the strawberry pathogen Phytophthora fragariae indicates pathogenicity is determined by transcriptional variation in three key races.</title>
        <authorList>
            <person name="Adams T.M."/>
            <person name="Armitage A.D."/>
            <person name="Sobczyk M.K."/>
            <person name="Bates H.J."/>
            <person name="Dunwell J.M."/>
            <person name="Nellist C.F."/>
            <person name="Harrison R.J."/>
        </authorList>
    </citation>
    <scope>NUCLEOTIDE SEQUENCE [LARGE SCALE GENOMIC DNA]</scope>
    <source>
        <strain evidence="4 6">SCRP249</strain>
        <strain evidence="5 7">SCRP333</strain>
    </source>
</reference>
<feature type="region of interest" description="Disordered" evidence="2">
    <location>
        <begin position="221"/>
        <end position="240"/>
    </location>
</feature>
<keyword evidence="1" id="KW-0863">Zinc-finger</keyword>
<dbReference type="EMBL" id="QXFT01001117">
    <property type="protein sequence ID" value="KAE9328356.1"/>
    <property type="molecule type" value="Genomic_DNA"/>
</dbReference>
<dbReference type="Pfam" id="PF00098">
    <property type="entry name" value="zf-CCHC"/>
    <property type="match status" value="2"/>
</dbReference>
<protein>
    <recommendedName>
        <fullName evidence="3">CCHC-type domain-containing protein</fullName>
    </recommendedName>
</protein>
<feature type="domain" description="CCHC-type" evidence="3">
    <location>
        <begin position="244"/>
        <end position="260"/>
    </location>
</feature>
<evidence type="ECO:0000313" key="6">
    <source>
        <dbReference type="Proteomes" id="UP000429607"/>
    </source>
</evidence>
<evidence type="ECO:0000313" key="4">
    <source>
        <dbReference type="EMBL" id="KAE9005469.1"/>
    </source>
</evidence>
<dbReference type="SUPFAM" id="SSF57756">
    <property type="entry name" value="Retrovirus zinc finger-like domains"/>
    <property type="match status" value="1"/>
</dbReference>
<evidence type="ECO:0000259" key="3">
    <source>
        <dbReference type="PROSITE" id="PS50158"/>
    </source>
</evidence>
<name>A0A6A4EVZ9_9STRA</name>
<evidence type="ECO:0000256" key="1">
    <source>
        <dbReference type="PROSITE-ProRule" id="PRU00047"/>
    </source>
</evidence>
<evidence type="ECO:0000313" key="7">
    <source>
        <dbReference type="Proteomes" id="UP000434957"/>
    </source>
</evidence>
<sequence>MRLMMPRDTYADFAAGLRDVVGRNRVRDRIFLAQFYIGLDKTTRKLVKQHPKPRTLEDAVRKATKIDDPMENVAQVMINIGQPWATAPSRHVVAMKGTMGPTTIIPGISSAVPTSRTDGGAATRSEVEHVAMFTNPQGIYNKFSSKWDKLPRHRWNGKYWYEPMQVERKQAAVSREAAETRRASSKPPVKREKRKARELSDSEYESKPQKKKFKVVVKQLTTQEKTSSGPHATANGPPAAGSQRCFKCGDFSHWATECPNDVRCYACRQYGHLAKECPDAEAKARNDEYLKTREPKSKSSENERRA</sequence>
<feature type="region of interest" description="Disordered" evidence="2">
    <location>
        <begin position="278"/>
        <end position="306"/>
    </location>
</feature>
<dbReference type="EMBL" id="QXFV01001455">
    <property type="protein sequence ID" value="KAE9005469.1"/>
    <property type="molecule type" value="Genomic_DNA"/>
</dbReference>
<dbReference type="Proteomes" id="UP000429607">
    <property type="component" value="Unassembled WGS sequence"/>
</dbReference>
<feature type="compositionally biased region" description="Basic and acidic residues" evidence="2">
    <location>
        <begin position="195"/>
        <end position="208"/>
    </location>
</feature>
<keyword evidence="1" id="KW-0862">Zinc</keyword>
<dbReference type="GO" id="GO:0008270">
    <property type="term" value="F:zinc ion binding"/>
    <property type="evidence" value="ECO:0007669"/>
    <property type="project" value="UniProtKB-KW"/>
</dbReference>
<dbReference type="PROSITE" id="PS50158">
    <property type="entry name" value="ZF_CCHC"/>
    <property type="match status" value="2"/>
</dbReference>
<feature type="compositionally biased region" description="Polar residues" evidence="2">
    <location>
        <begin position="221"/>
        <end position="230"/>
    </location>
</feature>
<comment type="caution">
    <text evidence="5">The sequence shown here is derived from an EMBL/GenBank/DDBJ whole genome shotgun (WGS) entry which is preliminary data.</text>
</comment>
<proteinExistence type="predicted"/>
<keyword evidence="1" id="KW-0479">Metal-binding</keyword>
<organism evidence="5 7">
    <name type="scientific">Phytophthora rubi</name>
    <dbReference type="NCBI Taxonomy" id="129364"/>
    <lineage>
        <taxon>Eukaryota</taxon>
        <taxon>Sar</taxon>
        <taxon>Stramenopiles</taxon>
        <taxon>Oomycota</taxon>
        <taxon>Peronosporomycetes</taxon>
        <taxon>Peronosporales</taxon>
        <taxon>Peronosporaceae</taxon>
        <taxon>Phytophthora</taxon>
    </lineage>
</organism>
<dbReference type="Gene3D" id="4.10.60.10">
    <property type="entry name" value="Zinc finger, CCHC-type"/>
    <property type="match status" value="2"/>
</dbReference>
<gene>
    <name evidence="4" type="ORF">PR001_g17448</name>
    <name evidence="5" type="ORF">PR003_g15802</name>
</gene>
<dbReference type="SMART" id="SM00343">
    <property type="entry name" value="ZnF_C2HC"/>
    <property type="match status" value="2"/>
</dbReference>
<dbReference type="GO" id="GO:0003676">
    <property type="term" value="F:nucleic acid binding"/>
    <property type="evidence" value="ECO:0007669"/>
    <property type="project" value="InterPro"/>
</dbReference>
<accession>A0A6A4EVZ9</accession>
<feature type="region of interest" description="Disordered" evidence="2">
    <location>
        <begin position="172"/>
        <end position="213"/>
    </location>
</feature>
<dbReference type="Proteomes" id="UP000434957">
    <property type="component" value="Unassembled WGS sequence"/>
</dbReference>
<dbReference type="InterPro" id="IPR001878">
    <property type="entry name" value="Znf_CCHC"/>
</dbReference>